<comment type="caution">
    <text evidence="1">The sequence shown here is derived from an EMBL/GenBank/DDBJ whole genome shotgun (WGS) entry which is preliminary data.</text>
</comment>
<dbReference type="Proteomes" id="UP001497525">
    <property type="component" value="Unassembled WGS sequence"/>
</dbReference>
<reference evidence="1" key="1">
    <citation type="submission" date="2024-06" db="EMBL/GenBank/DDBJ databases">
        <authorList>
            <person name="Liu X."/>
            <person name="Lenzi L."/>
            <person name="Haldenby T S."/>
            <person name="Uol C."/>
        </authorList>
    </citation>
    <scope>NUCLEOTIDE SEQUENCE</scope>
</reference>
<proteinExistence type="predicted"/>
<evidence type="ECO:0000313" key="1">
    <source>
        <dbReference type="EMBL" id="CAL5141585.1"/>
    </source>
</evidence>
<evidence type="ECO:0000313" key="2">
    <source>
        <dbReference type="Proteomes" id="UP001497525"/>
    </source>
</evidence>
<protein>
    <submittedName>
        <fullName evidence="1">Uncharacterized protein</fullName>
    </submittedName>
</protein>
<sequence>TPTGSQPTESVGLYKDVRMMLYMSWTWDKKLKKRNSWEFQRRQAEIKNIVEKAMQPVIVRYVKIRKFYPSVYADTLVVFDRASYNTNHMTYNRVKRKLYVYADSDENKGVLRSISSVTSNGQVPTVLGVTLMCIVFEVLWQLL</sequence>
<dbReference type="AlphaFoldDB" id="A0AAV2U1W3"/>
<feature type="non-terminal residue" evidence="1">
    <location>
        <position position="1"/>
    </location>
</feature>
<gene>
    <name evidence="1" type="ORF">CDAUBV1_LOCUS16868</name>
</gene>
<dbReference type="EMBL" id="CAXLJL010000911">
    <property type="protein sequence ID" value="CAL5141585.1"/>
    <property type="molecule type" value="Genomic_DNA"/>
</dbReference>
<name>A0AAV2U1W3_CALDB</name>
<organism evidence="1 2">
    <name type="scientific">Calicophoron daubneyi</name>
    <name type="common">Rumen fluke</name>
    <name type="synonym">Paramphistomum daubneyi</name>
    <dbReference type="NCBI Taxonomy" id="300641"/>
    <lineage>
        <taxon>Eukaryota</taxon>
        <taxon>Metazoa</taxon>
        <taxon>Spiralia</taxon>
        <taxon>Lophotrochozoa</taxon>
        <taxon>Platyhelminthes</taxon>
        <taxon>Trematoda</taxon>
        <taxon>Digenea</taxon>
        <taxon>Plagiorchiida</taxon>
        <taxon>Pronocephalata</taxon>
        <taxon>Paramphistomoidea</taxon>
        <taxon>Paramphistomidae</taxon>
        <taxon>Calicophoron</taxon>
    </lineage>
</organism>
<accession>A0AAV2U1W3</accession>